<protein>
    <submittedName>
        <fullName evidence="1">Uncharacterized protein</fullName>
    </submittedName>
</protein>
<dbReference type="AlphaFoldDB" id="A0A6J5F728"/>
<proteinExistence type="predicted"/>
<reference evidence="1 2" key="1">
    <citation type="submission" date="2020-04" db="EMBL/GenBank/DDBJ databases">
        <authorList>
            <person name="De Canck E."/>
        </authorList>
    </citation>
    <scope>NUCLEOTIDE SEQUENCE [LARGE SCALE GENOMIC DNA]</scope>
    <source>
        <strain evidence="1 2">LMG 29542</strain>
    </source>
</reference>
<evidence type="ECO:0000313" key="2">
    <source>
        <dbReference type="Proteomes" id="UP000494363"/>
    </source>
</evidence>
<dbReference type="Proteomes" id="UP000494363">
    <property type="component" value="Unassembled WGS sequence"/>
</dbReference>
<evidence type="ECO:0000313" key="1">
    <source>
        <dbReference type="EMBL" id="CAB3774173.1"/>
    </source>
</evidence>
<sequence>MYHMILENNRQRTEARLDYLPLIAFTQRYYLNQLAA</sequence>
<accession>A0A6J5F728</accession>
<name>A0A6J5F728_9BURK</name>
<dbReference type="EMBL" id="CADIKH010000099">
    <property type="protein sequence ID" value="CAB3774173.1"/>
    <property type="molecule type" value="Genomic_DNA"/>
</dbReference>
<gene>
    <name evidence="1" type="ORF">LMG29542_07626</name>
</gene>
<keyword evidence="2" id="KW-1185">Reference proteome</keyword>
<organism evidence="1 2">
    <name type="scientific">Paraburkholderia humisilvae</name>
    <dbReference type="NCBI Taxonomy" id="627669"/>
    <lineage>
        <taxon>Bacteria</taxon>
        <taxon>Pseudomonadati</taxon>
        <taxon>Pseudomonadota</taxon>
        <taxon>Betaproteobacteria</taxon>
        <taxon>Burkholderiales</taxon>
        <taxon>Burkholderiaceae</taxon>
        <taxon>Paraburkholderia</taxon>
    </lineage>
</organism>